<dbReference type="GO" id="GO:0009927">
    <property type="term" value="F:histidine phosphotransfer kinase activity"/>
    <property type="evidence" value="ECO:0007669"/>
    <property type="project" value="TreeGrafter"/>
</dbReference>
<dbReference type="Pfam" id="PF02518">
    <property type="entry name" value="HATPase_c"/>
    <property type="match status" value="1"/>
</dbReference>
<dbReference type="InterPro" id="IPR005467">
    <property type="entry name" value="His_kinase_dom"/>
</dbReference>
<dbReference type="GO" id="GO:0000155">
    <property type="term" value="F:phosphorelay sensor kinase activity"/>
    <property type="evidence" value="ECO:0007669"/>
    <property type="project" value="TreeGrafter"/>
</dbReference>
<organism evidence="7 8">
    <name type="scientific">Sorangium cellulosum (strain So ce56)</name>
    <name type="common">Polyangium cellulosum (strain So ce56)</name>
    <dbReference type="NCBI Taxonomy" id="448385"/>
    <lineage>
        <taxon>Bacteria</taxon>
        <taxon>Pseudomonadati</taxon>
        <taxon>Myxococcota</taxon>
        <taxon>Polyangia</taxon>
        <taxon>Polyangiales</taxon>
        <taxon>Polyangiaceae</taxon>
        <taxon>Sorangium</taxon>
    </lineage>
</organism>
<protein>
    <recommendedName>
        <fullName evidence="2">histidine kinase</fullName>
        <ecNumber evidence="2">2.7.13.3</ecNumber>
    </recommendedName>
</protein>
<sequence>MKFTPPDGTITLRADVSGRFVRFSVTDTGLGIGADKLPRIFERYFGERRKHNGGLGLGLFIAKAIVESHHESLEVESSVGEGSSFAFTVPILRQACATNQARDTRSTTTTTSANGSPAA</sequence>
<reference evidence="7 8" key="1">
    <citation type="journal article" date="2007" name="Nat. Biotechnol.">
        <title>Complete genome sequence of the myxobacterium Sorangium cellulosum.</title>
        <authorList>
            <person name="Schneiker S."/>
            <person name="Perlova O."/>
            <person name="Kaiser O."/>
            <person name="Gerth K."/>
            <person name="Alici A."/>
            <person name="Altmeyer M.O."/>
            <person name="Bartels D."/>
            <person name="Bekel T."/>
            <person name="Beyer S."/>
            <person name="Bode E."/>
            <person name="Bode H.B."/>
            <person name="Bolten C.J."/>
            <person name="Choudhuri J.V."/>
            <person name="Doss S."/>
            <person name="Elnakady Y.A."/>
            <person name="Frank B."/>
            <person name="Gaigalat L."/>
            <person name="Goesmann A."/>
            <person name="Groeger C."/>
            <person name="Gross F."/>
            <person name="Jelsbak L."/>
            <person name="Jelsbak L."/>
            <person name="Kalinowski J."/>
            <person name="Kegler C."/>
            <person name="Knauber T."/>
            <person name="Konietzny S."/>
            <person name="Kopp M."/>
            <person name="Krause L."/>
            <person name="Krug D."/>
            <person name="Linke B."/>
            <person name="Mahmud T."/>
            <person name="Martinez-Arias R."/>
            <person name="McHardy A.C."/>
            <person name="Merai M."/>
            <person name="Meyer F."/>
            <person name="Mormann S."/>
            <person name="Munoz-Dorado J."/>
            <person name="Perez J."/>
            <person name="Pradella S."/>
            <person name="Rachid S."/>
            <person name="Raddatz G."/>
            <person name="Rosenau F."/>
            <person name="Rueckert C."/>
            <person name="Sasse F."/>
            <person name="Scharfe M."/>
            <person name="Schuster S.C."/>
            <person name="Suen G."/>
            <person name="Treuner-Lange A."/>
            <person name="Velicer G.J."/>
            <person name="Vorholter F.-J."/>
            <person name="Weissman K.J."/>
            <person name="Welch R.D."/>
            <person name="Wenzel S.C."/>
            <person name="Whitworth D.E."/>
            <person name="Wilhelm S."/>
            <person name="Wittmann C."/>
            <person name="Bloecker H."/>
            <person name="Puehler A."/>
            <person name="Mueller R."/>
        </authorList>
    </citation>
    <scope>NUCLEOTIDE SEQUENCE [LARGE SCALE GENOMIC DNA]</scope>
    <source>
        <strain evidence="8">So ce56</strain>
    </source>
</reference>
<dbReference type="KEGG" id="scl:sce6153"/>
<evidence type="ECO:0000256" key="4">
    <source>
        <dbReference type="ARBA" id="ARBA00022777"/>
    </source>
</evidence>
<dbReference type="OrthoDB" id="9770955at2"/>
<evidence type="ECO:0000256" key="2">
    <source>
        <dbReference type="ARBA" id="ARBA00012438"/>
    </source>
</evidence>
<keyword evidence="3 7" id="KW-0808">Transferase</keyword>
<gene>
    <name evidence="7" type="ordered locus">sce6153</name>
</gene>
<dbReference type="InterPro" id="IPR004358">
    <property type="entry name" value="Sig_transdc_His_kin-like_C"/>
</dbReference>
<dbReference type="HOGENOM" id="CLU_2059889_0_0_7"/>
<feature type="region of interest" description="Disordered" evidence="5">
    <location>
        <begin position="98"/>
        <end position="119"/>
    </location>
</feature>
<dbReference type="Proteomes" id="UP000002139">
    <property type="component" value="Chromosome"/>
</dbReference>
<dbReference type="InterPro" id="IPR036890">
    <property type="entry name" value="HATPase_C_sf"/>
</dbReference>
<proteinExistence type="predicted"/>
<keyword evidence="8" id="KW-1185">Reference proteome</keyword>
<dbReference type="AlphaFoldDB" id="A9GGF4"/>
<evidence type="ECO:0000259" key="6">
    <source>
        <dbReference type="PROSITE" id="PS50109"/>
    </source>
</evidence>
<evidence type="ECO:0000256" key="1">
    <source>
        <dbReference type="ARBA" id="ARBA00000085"/>
    </source>
</evidence>
<evidence type="ECO:0000256" key="5">
    <source>
        <dbReference type="SAM" id="MobiDB-lite"/>
    </source>
</evidence>
<evidence type="ECO:0000313" key="8">
    <source>
        <dbReference type="Proteomes" id="UP000002139"/>
    </source>
</evidence>
<dbReference type="PROSITE" id="PS50109">
    <property type="entry name" value="HIS_KIN"/>
    <property type="match status" value="1"/>
</dbReference>
<dbReference type="PANTHER" id="PTHR43047:SF72">
    <property type="entry name" value="OSMOSENSING HISTIDINE PROTEIN KINASE SLN1"/>
    <property type="match status" value="1"/>
</dbReference>
<dbReference type="PRINTS" id="PR00344">
    <property type="entry name" value="BCTRLSENSOR"/>
</dbReference>
<evidence type="ECO:0000256" key="3">
    <source>
        <dbReference type="ARBA" id="ARBA00022679"/>
    </source>
</evidence>
<dbReference type="SMART" id="SM00387">
    <property type="entry name" value="HATPase_c"/>
    <property type="match status" value="1"/>
</dbReference>
<keyword evidence="4 7" id="KW-0418">Kinase</keyword>
<dbReference type="PANTHER" id="PTHR43047">
    <property type="entry name" value="TWO-COMPONENT HISTIDINE PROTEIN KINASE"/>
    <property type="match status" value="1"/>
</dbReference>
<comment type="catalytic activity">
    <reaction evidence="1">
        <text>ATP + protein L-histidine = ADP + protein N-phospho-L-histidine.</text>
        <dbReference type="EC" id="2.7.13.3"/>
    </reaction>
</comment>
<feature type="domain" description="Histidine kinase" evidence="6">
    <location>
        <begin position="1"/>
        <end position="93"/>
    </location>
</feature>
<name>A9GGF4_SORC5</name>
<dbReference type="Gene3D" id="3.30.565.10">
    <property type="entry name" value="Histidine kinase-like ATPase, C-terminal domain"/>
    <property type="match status" value="1"/>
</dbReference>
<dbReference type="STRING" id="448385.sce6153"/>
<dbReference type="InterPro" id="IPR003594">
    <property type="entry name" value="HATPase_dom"/>
</dbReference>
<dbReference type="GO" id="GO:0005886">
    <property type="term" value="C:plasma membrane"/>
    <property type="evidence" value="ECO:0007669"/>
    <property type="project" value="TreeGrafter"/>
</dbReference>
<accession>A9GGF4</accession>
<dbReference type="EC" id="2.7.13.3" evidence="2"/>
<evidence type="ECO:0000313" key="7">
    <source>
        <dbReference type="EMBL" id="CAN96320.1"/>
    </source>
</evidence>
<dbReference type="SUPFAM" id="SSF55874">
    <property type="entry name" value="ATPase domain of HSP90 chaperone/DNA topoisomerase II/histidine kinase"/>
    <property type="match status" value="1"/>
</dbReference>
<dbReference type="eggNOG" id="COG2205">
    <property type="taxonomic scope" value="Bacteria"/>
</dbReference>
<dbReference type="EMBL" id="AM746676">
    <property type="protein sequence ID" value="CAN96320.1"/>
    <property type="molecule type" value="Genomic_DNA"/>
</dbReference>